<dbReference type="SMART" id="SM00236">
    <property type="entry name" value="fCBD"/>
    <property type="match status" value="1"/>
</dbReference>
<dbReference type="SUPFAM" id="SSF57180">
    <property type="entry name" value="Cellulose-binding domain"/>
    <property type="match status" value="1"/>
</dbReference>
<keyword evidence="2" id="KW-1133">Transmembrane helix</keyword>
<dbReference type="OrthoDB" id="840331at2"/>
<organism evidence="4 5">
    <name type="scientific">Niastella caeni</name>
    <dbReference type="NCBI Taxonomy" id="2569763"/>
    <lineage>
        <taxon>Bacteria</taxon>
        <taxon>Pseudomonadati</taxon>
        <taxon>Bacteroidota</taxon>
        <taxon>Chitinophagia</taxon>
        <taxon>Chitinophagales</taxon>
        <taxon>Chitinophagaceae</taxon>
        <taxon>Niastella</taxon>
    </lineage>
</organism>
<dbReference type="Proteomes" id="UP000306918">
    <property type="component" value="Unassembled WGS sequence"/>
</dbReference>
<evidence type="ECO:0000256" key="2">
    <source>
        <dbReference type="SAM" id="Phobius"/>
    </source>
</evidence>
<dbReference type="PROSITE" id="PS00562">
    <property type="entry name" value="CBM1_1"/>
    <property type="match status" value="1"/>
</dbReference>
<keyword evidence="5" id="KW-1185">Reference proteome</keyword>
<dbReference type="PROSITE" id="PS51164">
    <property type="entry name" value="CBM1_2"/>
    <property type="match status" value="1"/>
</dbReference>
<dbReference type="EMBL" id="STFF01000007">
    <property type="protein sequence ID" value="THU34752.1"/>
    <property type="molecule type" value="Genomic_DNA"/>
</dbReference>
<keyword evidence="2" id="KW-0812">Transmembrane</keyword>
<gene>
    <name evidence="4" type="ORF">FAM09_22405</name>
</gene>
<evidence type="ECO:0000256" key="1">
    <source>
        <dbReference type="ARBA" id="ARBA00022729"/>
    </source>
</evidence>
<dbReference type="GO" id="GO:0005975">
    <property type="term" value="P:carbohydrate metabolic process"/>
    <property type="evidence" value="ECO:0007669"/>
    <property type="project" value="InterPro"/>
</dbReference>
<keyword evidence="1" id="KW-0732">Signal</keyword>
<dbReference type="GO" id="GO:0005576">
    <property type="term" value="C:extracellular region"/>
    <property type="evidence" value="ECO:0007669"/>
    <property type="project" value="InterPro"/>
</dbReference>
<proteinExistence type="predicted"/>
<sequence>MIMKKQSQQLPLTIFGMVILSFLTLFIAVCNKKNAFATTEETLQTTLAQDQGEIFTGHTYIKVSENNEVLIMQIKNDPAIVENIFVLALEKKDLITIQPGDLGLSSVIYYRDKRAVVLHSSKSNNLHFLGLRETASGIKMERLKADHTLKNEMRSAVLGYGLSMMKGKWDAKTLLNTNKKYIFNLIALADRSGRTLTPAQREAVTEDIASGCTSGGPGSSSCSISEPLPPQSCSVTCGSGYYACCQSSTVSCNCVANSTNPGDDDDDHPALPRWAQCGGLGYNGPGNCAAPYSCVYVNDFFSQCQ</sequence>
<accession>A0A4S8HP41</accession>
<evidence type="ECO:0000313" key="5">
    <source>
        <dbReference type="Proteomes" id="UP000306918"/>
    </source>
</evidence>
<comment type="caution">
    <text evidence="4">The sequence shown here is derived from an EMBL/GenBank/DDBJ whole genome shotgun (WGS) entry which is preliminary data.</text>
</comment>
<feature type="transmembrane region" description="Helical" evidence="2">
    <location>
        <begin position="12"/>
        <end position="29"/>
    </location>
</feature>
<dbReference type="InterPro" id="IPR035971">
    <property type="entry name" value="CBD_sf"/>
</dbReference>
<reference evidence="4 5" key="1">
    <citation type="submission" date="2019-04" db="EMBL/GenBank/DDBJ databases">
        <title>Niastella caeni sp. nov., isolated from activated sludge.</title>
        <authorList>
            <person name="Sheng M."/>
        </authorList>
    </citation>
    <scope>NUCLEOTIDE SEQUENCE [LARGE SCALE GENOMIC DNA]</scope>
    <source>
        <strain evidence="4 5">HX-2-15</strain>
    </source>
</reference>
<name>A0A4S8HP41_9BACT</name>
<feature type="domain" description="CBM1" evidence="3">
    <location>
        <begin position="269"/>
        <end position="305"/>
    </location>
</feature>
<dbReference type="Pfam" id="PF00734">
    <property type="entry name" value="CBM_1"/>
    <property type="match status" value="1"/>
</dbReference>
<evidence type="ECO:0000313" key="4">
    <source>
        <dbReference type="EMBL" id="THU34752.1"/>
    </source>
</evidence>
<dbReference type="AlphaFoldDB" id="A0A4S8HP41"/>
<dbReference type="InterPro" id="IPR000254">
    <property type="entry name" value="CBD"/>
</dbReference>
<dbReference type="GO" id="GO:0030248">
    <property type="term" value="F:cellulose binding"/>
    <property type="evidence" value="ECO:0007669"/>
    <property type="project" value="InterPro"/>
</dbReference>
<evidence type="ECO:0000259" key="3">
    <source>
        <dbReference type="PROSITE" id="PS51164"/>
    </source>
</evidence>
<protein>
    <recommendedName>
        <fullName evidence="3">CBM1 domain-containing protein</fullName>
    </recommendedName>
</protein>
<keyword evidence="2" id="KW-0472">Membrane</keyword>